<dbReference type="EMBL" id="CP065989">
    <property type="protein sequence ID" value="QQB15700.1"/>
    <property type="molecule type" value="Genomic_DNA"/>
</dbReference>
<dbReference type="InterPro" id="IPR011032">
    <property type="entry name" value="GroES-like_sf"/>
</dbReference>
<organism evidence="2 3">
    <name type="scientific">Brevibacterium casei</name>
    <dbReference type="NCBI Taxonomy" id="33889"/>
    <lineage>
        <taxon>Bacteria</taxon>
        <taxon>Bacillati</taxon>
        <taxon>Actinomycetota</taxon>
        <taxon>Actinomycetes</taxon>
        <taxon>Micrococcales</taxon>
        <taxon>Brevibacteriaceae</taxon>
        <taxon>Brevibacterium</taxon>
    </lineage>
</organism>
<dbReference type="Proteomes" id="UP000595374">
    <property type="component" value="Chromosome"/>
</dbReference>
<accession>A0A7T4A1R1</accession>
<dbReference type="SUPFAM" id="SSF51735">
    <property type="entry name" value="NAD(P)-binding Rossmann-fold domains"/>
    <property type="match status" value="1"/>
</dbReference>
<dbReference type="GO" id="GO:0016491">
    <property type="term" value="F:oxidoreductase activity"/>
    <property type="evidence" value="ECO:0007669"/>
    <property type="project" value="InterPro"/>
</dbReference>
<dbReference type="InterPro" id="IPR013154">
    <property type="entry name" value="ADH-like_N"/>
</dbReference>
<dbReference type="Gene3D" id="3.90.180.10">
    <property type="entry name" value="Medium-chain alcohol dehydrogenases, catalytic domain"/>
    <property type="match status" value="1"/>
</dbReference>
<feature type="domain" description="Enoyl reductase (ER)" evidence="1">
    <location>
        <begin position="11"/>
        <end position="302"/>
    </location>
</feature>
<dbReference type="SMART" id="SM00829">
    <property type="entry name" value="PKS_ER"/>
    <property type="match status" value="1"/>
</dbReference>
<proteinExistence type="predicted"/>
<dbReference type="AlphaFoldDB" id="A0A7T4A1R1"/>
<evidence type="ECO:0000313" key="2">
    <source>
        <dbReference type="EMBL" id="QQB15700.1"/>
    </source>
</evidence>
<reference evidence="2 3" key="1">
    <citation type="submission" date="2020-12" db="EMBL/GenBank/DDBJ databases">
        <title>FDA dAtabase for Regulatory Grade micrObial Sequences (FDA-ARGOS): Supporting development and validation of Infectious Disease Dx tests.</title>
        <authorList>
            <person name="Sproer C."/>
            <person name="Gronow S."/>
            <person name="Severitt S."/>
            <person name="Schroder I."/>
            <person name="Tallon L."/>
            <person name="Sadzewicz L."/>
            <person name="Zhao X."/>
            <person name="Boylan J."/>
            <person name="Ott S."/>
            <person name="Bowen H."/>
            <person name="Vavikolanu K."/>
            <person name="Mehta A."/>
            <person name="Aluvathingal J."/>
            <person name="Nadendla S."/>
            <person name="Lowell S."/>
            <person name="Myers T."/>
            <person name="Yan Y."/>
            <person name="Sichtig H."/>
        </authorList>
    </citation>
    <scope>NUCLEOTIDE SEQUENCE [LARGE SCALE GENOMIC DNA]</scope>
    <source>
        <strain evidence="2 3">FDAARGOS_990</strain>
    </source>
</reference>
<evidence type="ECO:0000259" key="1">
    <source>
        <dbReference type="SMART" id="SM00829"/>
    </source>
</evidence>
<evidence type="ECO:0000313" key="3">
    <source>
        <dbReference type="Proteomes" id="UP000595374"/>
    </source>
</evidence>
<dbReference type="InterPro" id="IPR036291">
    <property type="entry name" value="NAD(P)-bd_dom_sf"/>
</dbReference>
<dbReference type="PANTHER" id="PTHR43482">
    <property type="entry name" value="PROTEIN AST1-RELATED"/>
    <property type="match status" value="1"/>
</dbReference>
<dbReference type="SUPFAM" id="SSF50129">
    <property type="entry name" value="GroES-like"/>
    <property type="match status" value="1"/>
</dbReference>
<dbReference type="RefSeq" id="WP_198500641.1">
    <property type="nucleotide sequence ID" value="NZ_CP065989.1"/>
</dbReference>
<sequence>MTKRVQYDNHGTTDELEVVDVESPTVGPGQVSVQVRFAGLNPVDLAILSGSFGSGSGTRGLGMDFSGVVAEVGDGVEDFSPGDLVFGGVPNQSEADYVLVKDPAKHLNKIPKGLGTDVAGGLNVAGSTAVAGIRAIAPQAGETIFVSGASGGVGIIAAQLALGLGARVIGTTSPGNVQLLDGLGIDAVEYGPELEERLREAAPDGIQAAYSTRGEDEIEMLLGLGVPAARINSIAAGPQVADKYGVHTDGQAKARRDDLPWLAMAIAYGHVVVPIGGVFDLDDVRAAYGFLTGGHPVGKVLLRMEPKPFTAEQTDYLTQ</sequence>
<gene>
    <name evidence="2" type="ORF">I6H47_07200</name>
</gene>
<dbReference type="Pfam" id="PF08240">
    <property type="entry name" value="ADH_N"/>
    <property type="match status" value="1"/>
</dbReference>
<dbReference type="InterPro" id="IPR020843">
    <property type="entry name" value="ER"/>
</dbReference>
<dbReference type="InterPro" id="IPR052585">
    <property type="entry name" value="Lipid_raft_assoc_Zn_ADH"/>
</dbReference>
<protein>
    <submittedName>
        <fullName evidence="2">NADP-dependent oxidoreductase</fullName>
    </submittedName>
</protein>
<dbReference type="CDD" id="cd05289">
    <property type="entry name" value="MDR_like_2"/>
    <property type="match status" value="1"/>
</dbReference>
<name>A0A7T4A1R1_9MICO</name>
<dbReference type="Gene3D" id="3.40.50.720">
    <property type="entry name" value="NAD(P)-binding Rossmann-like Domain"/>
    <property type="match status" value="1"/>
</dbReference>
<dbReference type="PANTHER" id="PTHR43482:SF1">
    <property type="entry name" value="PROTEIN AST1-RELATED"/>
    <property type="match status" value="1"/>
</dbReference>